<dbReference type="Proteomes" id="UP000016361">
    <property type="component" value="Unassembled WGS sequence"/>
</dbReference>
<dbReference type="InterPro" id="IPR036514">
    <property type="entry name" value="SGNH_hydro_sf"/>
</dbReference>
<keyword evidence="3" id="KW-1185">Reference proteome</keyword>
<dbReference type="CDD" id="cd00229">
    <property type="entry name" value="SGNH_hydrolase"/>
    <property type="match status" value="1"/>
</dbReference>
<reference evidence="3" key="1">
    <citation type="journal article" date="2013" name="Genome Announc.">
        <title>Draft Genome Sequence of D-Branched-Chain Amino Acid Producer Lactobacillus otakiensis JCM 15040T, Isolated from a Traditional Japanese Pickle.</title>
        <authorList>
            <person name="Doi K."/>
            <person name="Mori K."/>
            <person name="Mutaguchi Y."/>
            <person name="Tashiro K."/>
            <person name="Fujino Y."/>
            <person name="Ohmori T."/>
            <person name="Kuhara S."/>
            <person name="Ohshima T."/>
        </authorList>
    </citation>
    <scope>NUCLEOTIDE SEQUENCE [LARGE SCALE GENOMIC DNA]</scope>
    <source>
        <strain evidence="3">JCM 15040</strain>
    </source>
</reference>
<dbReference type="EMBL" id="BASH01000004">
    <property type="protein sequence ID" value="GAD16914.1"/>
    <property type="molecule type" value="Genomic_DNA"/>
</dbReference>
<proteinExistence type="predicted"/>
<dbReference type="PANTHER" id="PTHR30383">
    <property type="entry name" value="THIOESTERASE 1/PROTEASE 1/LYSOPHOSPHOLIPASE L1"/>
    <property type="match status" value="1"/>
</dbReference>
<evidence type="ECO:0000313" key="2">
    <source>
        <dbReference type="EMBL" id="GAD16914.1"/>
    </source>
</evidence>
<accession>S4NDE5</accession>
<dbReference type="eggNOG" id="COG2755">
    <property type="taxonomic scope" value="Bacteria"/>
</dbReference>
<dbReference type="InterPro" id="IPR051532">
    <property type="entry name" value="Ester_Hydrolysis_Enzymes"/>
</dbReference>
<comment type="caution">
    <text evidence="2">The sequence shown here is derived from an EMBL/GenBank/DDBJ whole genome shotgun (WGS) entry which is preliminary data.</text>
</comment>
<evidence type="ECO:0000313" key="3">
    <source>
        <dbReference type="Proteomes" id="UP000016361"/>
    </source>
</evidence>
<feature type="domain" description="SGNH hydrolase-type esterase" evidence="1">
    <location>
        <begin position="15"/>
        <end position="209"/>
    </location>
</feature>
<name>S4NDE5_9LACO</name>
<dbReference type="Pfam" id="PF13472">
    <property type="entry name" value="Lipase_GDSL_2"/>
    <property type="match status" value="1"/>
</dbReference>
<protein>
    <submittedName>
        <fullName evidence="2">Lj928 prophage protein</fullName>
    </submittedName>
</protein>
<organism evidence="2 3">
    <name type="scientific">Lentilactobacillus otakiensis DSM 19908 = JCM 15040</name>
    <dbReference type="NCBI Taxonomy" id="1423780"/>
    <lineage>
        <taxon>Bacteria</taxon>
        <taxon>Bacillati</taxon>
        <taxon>Bacillota</taxon>
        <taxon>Bacilli</taxon>
        <taxon>Lactobacillales</taxon>
        <taxon>Lactobacillaceae</taxon>
        <taxon>Lentilactobacillus</taxon>
    </lineage>
</organism>
<dbReference type="PANTHER" id="PTHR30383:SF29">
    <property type="entry name" value="SGNH HYDROLASE-TYPE ESTERASE DOMAIN-CONTAINING PROTEIN"/>
    <property type="match status" value="1"/>
</dbReference>
<dbReference type="RefSeq" id="WP_020281354.1">
    <property type="nucleotide sequence ID" value="NZ_AZED01000005.1"/>
</dbReference>
<dbReference type="SUPFAM" id="SSF52266">
    <property type="entry name" value="SGNH hydrolase"/>
    <property type="match status" value="1"/>
</dbReference>
<dbReference type="GeneID" id="301047152"/>
<dbReference type="OrthoDB" id="2060945at2"/>
<dbReference type="STRING" id="1423780.FD05_GL002124"/>
<dbReference type="AlphaFoldDB" id="S4NDE5"/>
<dbReference type="Gene3D" id="3.40.50.1110">
    <property type="entry name" value="SGNH hydrolase"/>
    <property type="match status" value="1"/>
</dbReference>
<sequence length="224" mass="25084">MLLDDQYFKDKVMNCFGDSTTWGDDSTGGGGNAISWTSHLQDFIPLKRVNNFGVKGSRIALCDDRDDSFVERYLEMDEDADYIVVFGGINDFANNTPLGTIDERDAHTFLGALNIVINGLNDHYPNASLIFMTPTKTSFAHATGNYPNSFQRNATGNTQGDYTNAMIEICHHYSIPVIDLFNTSGISPFLRNSERYMPDGTHYSPLGYEKLAHRIVGELIRYLI</sequence>
<dbReference type="InterPro" id="IPR013830">
    <property type="entry name" value="SGNH_hydro"/>
</dbReference>
<gene>
    <name evidence="2" type="ORF">LOT_1452</name>
</gene>
<evidence type="ECO:0000259" key="1">
    <source>
        <dbReference type="Pfam" id="PF13472"/>
    </source>
</evidence>